<keyword evidence="9 12" id="KW-0255">Endonuclease</keyword>
<evidence type="ECO:0000256" key="7">
    <source>
        <dbReference type="ARBA" id="ARBA00022722"/>
    </source>
</evidence>
<evidence type="ECO:0000313" key="16">
    <source>
        <dbReference type="Proteomes" id="UP000290909"/>
    </source>
</evidence>
<comment type="cofactor">
    <cofactor evidence="12">
        <name>Mn(2+)</name>
        <dbReference type="ChEBI" id="CHEBI:29035"/>
    </cofactor>
    <cofactor evidence="12">
        <name>Mg(2+)</name>
        <dbReference type="ChEBI" id="CHEBI:18420"/>
    </cofactor>
    <text evidence="12">Manganese or magnesium. Binds 1 divalent metal ion per monomer in the absence of substrate. May bind a second metal ion after substrate binding.</text>
</comment>
<dbReference type="InterPro" id="IPR024568">
    <property type="entry name" value="RNase_HIII_N"/>
</dbReference>
<dbReference type="STRING" id="1408416.GCA_000702765_00964"/>
<evidence type="ECO:0000256" key="1">
    <source>
        <dbReference type="ARBA" id="ARBA00000077"/>
    </source>
</evidence>
<dbReference type="GO" id="GO:0043137">
    <property type="term" value="P:DNA replication, removal of RNA primer"/>
    <property type="evidence" value="ECO:0007669"/>
    <property type="project" value="TreeGrafter"/>
</dbReference>
<comment type="similarity">
    <text evidence="5">Belongs to the RNase HII family. RnhC subfamily.</text>
</comment>
<feature type="binding site" evidence="12">
    <location>
        <position position="75"/>
    </location>
    <ligand>
        <name>a divalent metal cation</name>
        <dbReference type="ChEBI" id="CHEBI:60240"/>
    </ligand>
</feature>
<dbReference type="EMBL" id="LR215050">
    <property type="protein sequence ID" value="VEU82504.1"/>
    <property type="molecule type" value="Genomic_DNA"/>
</dbReference>
<keyword evidence="6" id="KW-0963">Cytoplasm</keyword>
<dbReference type="InterPro" id="IPR024567">
    <property type="entry name" value="RNase_HII/HIII_dom"/>
</dbReference>
<evidence type="ECO:0000256" key="2">
    <source>
        <dbReference type="ARBA" id="ARBA00001946"/>
    </source>
</evidence>
<dbReference type="NCBIfam" id="TIGR00716">
    <property type="entry name" value="rnhC"/>
    <property type="match status" value="1"/>
</dbReference>
<evidence type="ECO:0000256" key="5">
    <source>
        <dbReference type="ARBA" id="ARBA00008378"/>
    </source>
</evidence>
<dbReference type="GO" id="GO:0046872">
    <property type="term" value="F:metal ion binding"/>
    <property type="evidence" value="ECO:0007669"/>
    <property type="project" value="UniProtKB-KW"/>
</dbReference>
<comment type="function">
    <text evidence="3 13">Endonuclease that specifically degrades the RNA of RNA-DNA hybrids.</text>
</comment>
<gene>
    <name evidence="15" type="primary">rnhB_1</name>
    <name evidence="15" type="ORF">NCTC10172_00518</name>
</gene>
<dbReference type="GO" id="GO:0005737">
    <property type="term" value="C:cytoplasm"/>
    <property type="evidence" value="ECO:0007669"/>
    <property type="project" value="UniProtKB-SubCell"/>
</dbReference>
<dbReference type="PANTHER" id="PTHR10954">
    <property type="entry name" value="RIBONUCLEASE H2 SUBUNIT A"/>
    <property type="match status" value="1"/>
</dbReference>
<comment type="catalytic activity">
    <reaction evidence="1 12 13">
        <text>Endonucleolytic cleavage to 5'-phosphomonoester.</text>
        <dbReference type="EC" id="3.1.26.4"/>
    </reaction>
</comment>
<dbReference type="FunFam" id="3.30.420.10:FF:000047">
    <property type="entry name" value="Ribonuclease HIII"/>
    <property type="match status" value="1"/>
</dbReference>
<dbReference type="AlphaFoldDB" id="A0A449BJ67"/>
<comment type="subcellular location">
    <subcellularLocation>
        <location evidence="4">Cytoplasm</location>
    </subcellularLocation>
</comment>
<keyword evidence="10 12" id="KW-0378">Hydrolase</keyword>
<dbReference type="InterPro" id="IPR036397">
    <property type="entry name" value="RNaseH_sf"/>
</dbReference>
<protein>
    <recommendedName>
        <fullName evidence="13">Ribonuclease</fullName>
        <ecNumber evidence="13">3.1.26.4</ecNumber>
    </recommendedName>
</protein>
<feature type="binding site" evidence="12">
    <location>
        <position position="76"/>
    </location>
    <ligand>
        <name>a divalent metal cation</name>
        <dbReference type="ChEBI" id="CHEBI:60240"/>
    </ligand>
</feature>
<dbReference type="GO" id="GO:0032299">
    <property type="term" value="C:ribonuclease H2 complex"/>
    <property type="evidence" value="ECO:0007669"/>
    <property type="project" value="TreeGrafter"/>
</dbReference>
<dbReference type="SUPFAM" id="SSF53098">
    <property type="entry name" value="Ribonuclease H-like"/>
    <property type="match status" value="1"/>
</dbReference>
<feature type="domain" description="RNase H type-2" evidence="14">
    <location>
        <begin position="69"/>
        <end position="280"/>
    </location>
</feature>
<evidence type="ECO:0000256" key="8">
    <source>
        <dbReference type="ARBA" id="ARBA00022723"/>
    </source>
</evidence>
<dbReference type="PROSITE" id="PS51975">
    <property type="entry name" value="RNASE_H_2"/>
    <property type="match status" value="1"/>
</dbReference>
<dbReference type="GO" id="GO:0004523">
    <property type="term" value="F:RNA-DNA hybrid ribonuclease activity"/>
    <property type="evidence" value="ECO:0007669"/>
    <property type="project" value="UniProtKB-UniRule"/>
</dbReference>
<sequence length="280" mass="31498">MTLSSQQMDTLKELYKNNLLKVTQPYIYFVAQHNDTRISAFTSGKVLLQGDEINSELVTIKSLLKITDYAAIGSDEVGTGDVFGPIVVCTAYTSVEDLAYLESLNVRDSKSMTNKEIIKIAPLIAKRITHSLVILSPDKFNEKTNQGFNLNKIKALLHNHMIIKTTSKVVESVPVILDQFCLPSHYFNYLKDEKLIYRDIEFHTKAESVHLSVAAASIIARYAFLVKMHELSKKLGMSLKLGAGKEVDEQIKEIYDTHGIQVLNEVAKMNFKNVTKQNLV</sequence>
<reference evidence="15 16" key="1">
    <citation type="submission" date="2019-01" db="EMBL/GenBank/DDBJ databases">
        <authorList>
            <consortium name="Pathogen Informatics"/>
        </authorList>
    </citation>
    <scope>NUCLEOTIDE SEQUENCE [LARGE SCALE GENOMIC DNA]</scope>
    <source>
        <strain evidence="15 16">NCTC10172</strain>
    </source>
</reference>
<dbReference type="KEGG" id="ahk:NCTC10172_00518"/>
<evidence type="ECO:0000256" key="4">
    <source>
        <dbReference type="ARBA" id="ARBA00004496"/>
    </source>
</evidence>
<evidence type="ECO:0000313" key="15">
    <source>
        <dbReference type="EMBL" id="VEU82504.1"/>
    </source>
</evidence>
<evidence type="ECO:0000256" key="3">
    <source>
        <dbReference type="ARBA" id="ARBA00004065"/>
    </source>
</evidence>
<organism evidence="15 16">
    <name type="scientific">Acholeplasma hippikon</name>
    <dbReference type="NCBI Taxonomy" id="264636"/>
    <lineage>
        <taxon>Bacteria</taxon>
        <taxon>Bacillati</taxon>
        <taxon>Mycoplasmatota</taxon>
        <taxon>Mollicutes</taxon>
        <taxon>Acholeplasmatales</taxon>
        <taxon>Acholeplasmataceae</taxon>
        <taxon>Acholeplasma</taxon>
    </lineage>
</organism>
<keyword evidence="16" id="KW-1185">Reference proteome</keyword>
<evidence type="ECO:0000256" key="9">
    <source>
        <dbReference type="ARBA" id="ARBA00022759"/>
    </source>
</evidence>
<proteinExistence type="inferred from homology"/>
<feature type="binding site" evidence="12">
    <location>
        <position position="178"/>
    </location>
    <ligand>
        <name>a divalent metal cation</name>
        <dbReference type="ChEBI" id="CHEBI:60240"/>
    </ligand>
</feature>
<dbReference type="Gene3D" id="3.30.420.10">
    <property type="entry name" value="Ribonuclease H-like superfamily/Ribonuclease H"/>
    <property type="match status" value="1"/>
</dbReference>
<dbReference type="Gene3D" id="3.30.310.10">
    <property type="entry name" value="TATA-Binding Protein"/>
    <property type="match status" value="1"/>
</dbReference>
<name>A0A449BJ67_9MOLU</name>
<dbReference type="EC" id="3.1.26.4" evidence="13"/>
<evidence type="ECO:0000256" key="6">
    <source>
        <dbReference type="ARBA" id="ARBA00022490"/>
    </source>
</evidence>
<evidence type="ECO:0000256" key="13">
    <source>
        <dbReference type="RuleBase" id="RU003515"/>
    </source>
</evidence>
<dbReference type="InterPro" id="IPR001352">
    <property type="entry name" value="RNase_HII/HIII"/>
</dbReference>
<evidence type="ECO:0000259" key="14">
    <source>
        <dbReference type="PROSITE" id="PS51975"/>
    </source>
</evidence>
<dbReference type="Pfam" id="PF11858">
    <property type="entry name" value="DUF3378"/>
    <property type="match status" value="1"/>
</dbReference>
<keyword evidence="7 12" id="KW-0540">Nuclease</keyword>
<evidence type="ECO:0000256" key="12">
    <source>
        <dbReference type="PROSITE-ProRule" id="PRU01319"/>
    </source>
</evidence>
<dbReference type="Pfam" id="PF01351">
    <property type="entry name" value="RNase_HII"/>
    <property type="match status" value="1"/>
</dbReference>
<dbReference type="InterPro" id="IPR012337">
    <property type="entry name" value="RNaseH-like_sf"/>
</dbReference>
<dbReference type="InterPro" id="IPR004641">
    <property type="entry name" value="RNase_HIII"/>
</dbReference>
<dbReference type="CDD" id="cd06590">
    <property type="entry name" value="RNase_HII_bacteria_HIII_like"/>
    <property type="match status" value="1"/>
</dbReference>
<accession>A0A449BJ67</accession>
<evidence type="ECO:0000256" key="10">
    <source>
        <dbReference type="ARBA" id="ARBA00022801"/>
    </source>
</evidence>
<dbReference type="Proteomes" id="UP000290909">
    <property type="component" value="Chromosome"/>
</dbReference>
<dbReference type="InterPro" id="IPR012295">
    <property type="entry name" value="TBP_dom_sf"/>
</dbReference>
<comment type="cofactor">
    <cofactor evidence="2">
        <name>Mg(2+)</name>
        <dbReference type="ChEBI" id="CHEBI:18420"/>
    </cofactor>
</comment>
<keyword evidence="8 12" id="KW-0479">Metal-binding</keyword>
<evidence type="ECO:0000256" key="11">
    <source>
        <dbReference type="ARBA" id="ARBA00022842"/>
    </source>
</evidence>
<dbReference type="PANTHER" id="PTHR10954:SF23">
    <property type="entry name" value="RIBONUCLEASE"/>
    <property type="match status" value="1"/>
</dbReference>
<dbReference type="PIRSF" id="PIRSF037748">
    <property type="entry name" value="RnhC"/>
    <property type="match status" value="1"/>
</dbReference>
<dbReference type="GO" id="GO:0006298">
    <property type="term" value="P:mismatch repair"/>
    <property type="evidence" value="ECO:0007669"/>
    <property type="project" value="TreeGrafter"/>
</dbReference>
<dbReference type="GO" id="GO:0003723">
    <property type="term" value="F:RNA binding"/>
    <property type="evidence" value="ECO:0007669"/>
    <property type="project" value="UniProtKB-UniRule"/>
</dbReference>
<keyword evidence="11" id="KW-0460">Magnesium</keyword>